<feature type="transmembrane region" description="Helical" evidence="5">
    <location>
        <begin position="7"/>
        <end position="29"/>
    </location>
</feature>
<feature type="transmembrane region" description="Helical" evidence="5">
    <location>
        <begin position="157"/>
        <end position="178"/>
    </location>
</feature>
<dbReference type="Gene3D" id="1.20.1250.20">
    <property type="entry name" value="MFS general substrate transporter like domains"/>
    <property type="match status" value="2"/>
</dbReference>
<reference evidence="7" key="1">
    <citation type="journal article" date="2020" name="mSystems">
        <title>Genome- and Community-Level Interaction Insights into Carbon Utilization and Element Cycling Functions of Hydrothermarchaeota in Hydrothermal Sediment.</title>
        <authorList>
            <person name="Zhou Z."/>
            <person name="Liu Y."/>
            <person name="Xu W."/>
            <person name="Pan J."/>
            <person name="Luo Z.H."/>
            <person name="Li M."/>
        </authorList>
    </citation>
    <scope>NUCLEOTIDE SEQUENCE [LARGE SCALE GENOMIC DNA]</scope>
    <source>
        <strain evidence="7">SpSt-289</strain>
    </source>
</reference>
<feature type="transmembrane region" description="Helical" evidence="5">
    <location>
        <begin position="99"/>
        <end position="120"/>
    </location>
</feature>
<dbReference type="GO" id="GO:0005886">
    <property type="term" value="C:plasma membrane"/>
    <property type="evidence" value="ECO:0007669"/>
    <property type="project" value="UniProtKB-SubCell"/>
</dbReference>
<feature type="transmembrane region" description="Helical" evidence="5">
    <location>
        <begin position="239"/>
        <end position="258"/>
    </location>
</feature>
<dbReference type="SUPFAM" id="SSF103473">
    <property type="entry name" value="MFS general substrate transporter"/>
    <property type="match status" value="1"/>
</dbReference>
<feature type="domain" description="Major facilitator superfamily (MFS) profile" evidence="6">
    <location>
        <begin position="3"/>
        <end position="380"/>
    </location>
</feature>
<evidence type="ECO:0000259" key="6">
    <source>
        <dbReference type="PROSITE" id="PS50850"/>
    </source>
</evidence>
<feature type="transmembrane region" description="Helical" evidence="5">
    <location>
        <begin position="69"/>
        <end position="87"/>
    </location>
</feature>
<feature type="transmembrane region" description="Helical" evidence="5">
    <location>
        <begin position="327"/>
        <end position="348"/>
    </location>
</feature>
<proteinExistence type="predicted"/>
<feature type="transmembrane region" description="Helical" evidence="5">
    <location>
        <begin position="35"/>
        <end position="57"/>
    </location>
</feature>
<organism evidence="7">
    <name type="scientific">Caldilinea aerophila</name>
    <dbReference type="NCBI Taxonomy" id="133453"/>
    <lineage>
        <taxon>Bacteria</taxon>
        <taxon>Bacillati</taxon>
        <taxon>Chloroflexota</taxon>
        <taxon>Caldilineae</taxon>
        <taxon>Caldilineales</taxon>
        <taxon>Caldilineaceae</taxon>
        <taxon>Caldilinea</taxon>
    </lineage>
</organism>
<dbReference type="EMBL" id="DSMG01000099">
    <property type="protein sequence ID" value="HDX31742.1"/>
    <property type="molecule type" value="Genomic_DNA"/>
</dbReference>
<evidence type="ECO:0000256" key="3">
    <source>
        <dbReference type="ARBA" id="ARBA00022989"/>
    </source>
</evidence>
<dbReference type="PROSITE" id="PS50850">
    <property type="entry name" value="MFS"/>
    <property type="match status" value="1"/>
</dbReference>
<evidence type="ECO:0000256" key="2">
    <source>
        <dbReference type="ARBA" id="ARBA00022692"/>
    </source>
</evidence>
<evidence type="ECO:0000256" key="5">
    <source>
        <dbReference type="SAM" id="Phobius"/>
    </source>
</evidence>
<feature type="transmembrane region" description="Helical" evidence="5">
    <location>
        <begin position="291"/>
        <end position="315"/>
    </location>
</feature>
<protein>
    <submittedName>
        <fullName evidence="7">MFS transporter</fullName>
    </submittedName>
</protein>
<accession>A0A7C1JKU5</accession>
<feature type="transmembrane region" description="Helical" evidence="5">
    <location>
        <begin position="265"/>
        <end position="285"/>
    </location>
</feature>
<evidence type="ECO:0000256" key="1">
    <source>
        <dbReference type="ARBA" id="ARBA00004651"/>
    </source>
</evidence>
<dbReference type="InterPro" id="IPR036259">
    <property type="entry name" value="MFS_trans_sf"/>
</dbReference>
<comment type="caution">
    <text evidence="7">The sequence shown here is derived from an EMBL/GenBank/DDBJ whole genome shotgun (WGS) entry which is preliminary data.</text>
</comment>
<dbReference type="GO" id="GO:0022857">
    <property type="term" value="F:transmembrane transporter activity"/>
    <property type="evidence" value="ECO:0007669"/>
    <property type="project" value="InterPro"/>
</dbReference>
<feature type="transmembrane region" description="Helical" evidence="5">
    <location>
        <begin position="199"/>
        <end position="219"/>
    </location>
</feature>
<dbReference type="InterPro" id="IPR005829">
    <property type="entry name" value="Sugar_transporter_CS"/>
</dbReference>
<evidence type="ECO:0000313" key="7">
    <source>
        <dbReference type="EMBL" id="HDX31742.1"/>
    </source>
</evidence>
<sequence>MNNYRILTLINFLTLVAIGISSPLFTLYLQELGATFALISLIITGAMVAMLASNAAWGWLADRLQARERLFVAALAGTAIAYFWLSAADNLAMAWLARLLNDVSMAGVATLSLALMGDALDASARKGRSMGFSRGLGSLAFAAGAFGGGWLADAWGFSFIFLVCGGFYLIAALVALRLREAPASTPSFSASPVAESRPSGLPLLFLAGVVLWTMAHVASTSMWPNYMNAFGYSKTAISSLWGLAAVVEMPAMVVSGALSDGIGRAAVLAAGGVGIALVQIGYLLLAVSLPALIGVQIVRGFGFGSYTAAAMTFAAETGGQAQRGRNSGVFNMAGVVGQLAGSLTGGMLVQVAGFHALFILCAGLALGSALCFLWLRRRAPALTAHKWNPG</sequence>
<keyword evidence="4 5" id="KW-0472">Membrane</keyword>
<dbReference type="PANTHER" id="PTHR23518">
    <property type="entry name" value="C-METHYLTRANSFERASE"/>
    <property type="match status" value="1"/>
</dbReference>
<keyword evidence="3 5" id="KW-1133">Transmembrane helix</keyword>
<keyword evidence="2 5" id="KW-0812">Transmembrane</keyword>
<gene>
    <name evidence="7" type="ORF">ENQ20_09660</name>
</gene>
<feature type="transmembrane region" description="Helical" evidence="5">
    <location>
        <begin position="132"/>
        <end position="151"/>
    </location>
</feature>
<dbReference type="InterPro" id="IPR011701">
    <property type="entry name" value="MFS"/>
</dbReference>
<dbReference type="Pfam" id="PF07690">
    <property type="entry name" value="MFS_1"/>
    <property type="match status" value="1"/>
</dbReference>
<comment type="subcellular location">
    <subcellularLocation>
        <location evidence="1">Cell membrane</location>
        <topology evidence="1">Multi-pass membrane protein</topology>
    </subcellularLocation>
</comment>
<feature type="transmembrane region" description="Helical" evidence="5">
    <location>
        <begin position="354"/>
        <end position="375"/>
    </location>
</feature>
<dbReference type="InterPro" id="IPR020846">
    <property type="entry name" value="MFS_dom"/>
</dbReference>
<dbReference type="PROSITE" id="PS00217">
    <property type="entry name" value="SUGAR_TRANSPORT_2"/>
    <property type="match status" value="1"/>
</dbReference>
<dbReference type="AlphaFoldDB" id="A0A7C1JKU5"/>
<evidence type="ECO:0000256" key="4">
    <source>
        <dbReference type="ARBA" id="ARBA00023136"/>
    </source>
</evidence>
<name>A0A7C1JKU5_9CHLR</name>
<dbReference type="PANTHER" id="PTHR23518:SF2">
    <property type="entry name" value="MAJOR FACILITATOR SUPERFAMILY TRANSPORTER"/>
    <property type="match status" value="1"/>
</dbReference>